<name>A0A542ZTA1_9ACTN</name>
<keyword evidence="4 6" id="KW-0472">Membrane</keyword>
<dbReference type="Proteomes" id="UP000316196">
    <property type="component" value="Unassembled WGS sequence"/>
</dbReference>
<dbReference type="GO" id="GO:0086010">
    <property type="term" value="P:membrane depolarization during action potential"/>
    <property type="evidence" value="ECO:0007669"/>
    <property type="project" value="TreeGrafter"/>
</dbReference>
<evidence type="ECO:0000256" key="2">
    <source>
        <dbReference type="ARBA" id="ARBA00022692"/>
    </source>
</evidence>
<keyword evidence="2 6" id="KW-0812">Transmembrane</keyword>
<keyword evidence="8" id="KW-0813">Transport</keyword>
<protein>
    <submittedName>
        <fullName evidence="8">Voltage-gated sodium channel</fullName>
    </submittedName>
</protein>
<keyword evidence="9" id="KW-1185">Reference proteome</keyword>
<gene>
    <name evidence="8" type="ORF">FB460_1321</name>
</gene>
<evidence type="ECO:0000259" key="7">
    <source>
        <dbReference type="Pfam" id="PF00520"/>
    </source>
</evidence>
<dbReference type="PANTHER" id="PTHR10037:SF62">
    <property type="entry name" value="SODIUM CHANNEL PROTEIN 60E"/>
    <property type="match status" value="1"/>
</dbReference>
<feature type="domain" description="Ion transport" evidence="7">
    <location>
        <begin position="36"/>
        <end position="255"/>
    </location>
</feature>
<dbReference type="Gene3D" id="1.10.287.70">
    <property type="match status" value="1"/>
</dbReference>
<comment type="subcellular location">
    <subcellularLocation>
        <location evidence="1">Membrane</location>
        <topology evidence="1">Multi-pass membrane protein</topology>
    </subcellularLocation>
</comment>
<keyword evidence="8" id="KW-0406">Ion transport</keyword>
<proteinExistence type="predicted"/>
<comment type="caution">
    <text evidence="8">The sequence shown here is derived from an EMBL/GenBank/DDBJ whole genome shotgun (WGS) entry which is preliminary data.</text>
</comment>
<dbReference type="InterPro" id="IPR027359">
    <property type="entry name" value="Volt_channel_dom_sf"/>
</dbReference>
<organism evidence="8 9">
    <name type="scientific">Propioniferax innocua</name>
    <dbReference type="NCBI Taxonomy" id="1753"/>
    <lineage>
        <taxon>Bacteria</taxon>
        <taxon>Bacillati</taxon>
        <taxon>Actinomycetota</taxon>
        <taxon>Actinomycetes</taxon>
        <taxon>Propionibacteriales</taxon>
        <taxon>Propionibacteriaceae</taxon>
        <taxon>Propioniferax</taxon>
    </lineage>
</organism>
<accession>A0A542ZTA1</accession>
<dbReference type="EMBL" id="VFOR01000001">
    <property type="protein sequence ID" value="TQL63506.1"/>
    <property type="molecule type" value="Genomic_DNA"/>
</dbReference>
<feature type="transmembrane region" description="Helical" evidence="6">
    <location>
        <begin position="37"/>
        <end position="59"/>
    </location>
</feature>
<evidence type="ECO:0000313" key="9">
    <source>
        <dbReference type="Proteomes" id="UP000316196"/>
    </source>
</evidence>
<reference evidence="8 9" key="1">
    <citation type="submission" date="2019-06" db="EMBL/GenBank/DDBJ databases">
        <title>Sequencing the genomes of 1000 actinobacteria strains.</title>
        <authorList>
            <person name="Klenk H.-P."/>
        </authorList>
    </citation>
    <scope>NUCLEOTIDE SEQUENCE [LARGE SCALE GENOMIC DNA]</scope>
    <source>
        <strain evidence="8 9">DSM 8251</strain>
    </source>
</reference>
<sequence>MGWSDKLWTASITVAPELRASQPSWQRRAIAVCQSRAFEILVISVIVLNAVTIGAQTYLEEGSSALQVLEVLDWPIVVFFGLELLVRFTAYGFNPRRFLANPWNVFDTIVVVVAGLPHMAQHVTVLRAVRLLRVARLLRIMPDVAVLMEGIRRAIAPAFSLGSIIALGTYIYAVLGYLLFADAVPERFGDIGEGMLTLFELLTLEGWNDILHDLRDASPYGLWYTIAFVICATYVVVNFVVGVIITSLEDAYEARRGVSEEDVMEMLQKMDVKIDSLQNEVDHLRRERPEA</sequence>
<evidence type="ECO:0000256" key="1">
    <source>
        <dbReference type="ARBA" id="ARBA00004141"/>
    </source>
</evidence>
<feature type="transmembrane region" description="Helical" evidence="6">
    <location>
        <begin position="71"/>
        <end position="90"/>
    </location>
</feature>
<evidence type="ECO:0000256" key="5">
    <source>
        <dbReference type="SAM" id="Coils"/>
    </source>
</evidence>
<feature type="coiled-coil region" evidence="5">
    <location>
        <begin position="260"/>
        <end position="287"/>
    </location>
</feature>
<keyword evidence="8" id="KW-0407">Ion channel</keyword>
<evidence type="ECO:0000313" key="8">
    <source>
        <dbReference type="EMBL" id="TQL63506.1"/>
    </source>
</evidence>
<dbReference type="SUPFAM" id="SSF81324">
    <property type="entry name" value="Voltage-gated potassium channels"/>
    <property type="match status" value="1"/>
</dbReference>
<dbReference type="InterPro" id="IPR043203">
    <property type="entry name" value="VGCC_Ca_Na"/>
</dbReference>
<keyword evidence="5" id="KW-0175">Coiled coil</keyword>
<keyword evidence="3 6" id="KW-1133">Transmembrane helix</keyword>
<dbReference type="Gene3D" id="1.20.120.350">
    <property type="entry name" value="Voltage-gated potassium channels. Chain C"/>
    <property type="match status" value="1"/>
</dbReference>
<dbReference type="RefSeq" id="WP_142093221.1">
    <property type="nucleotide sequence ID" value="NZ_BAAAMD010000002.1"/>
</dbReference>
<evidence type="ECO:0000256" key="6">
    <source>
        <dbReference type="SAM" id="Phobius"/>
    </source>
</evidence>
<dbReference type="OrthoDB" id="5297065at2"/>
<dbReference type="AlphaFoldDB" id="A0A542ZTA1"/>
<dbReference type="PANTHER" id="PTHR10037">
    <property type="entry name" value="VOLTAGE-GATED CATION CHANNEL CALCIUM AND SODIUM"/>
    <property type="match status" value="1"/>
</dbReference>
<evidence type="ECO:0000256" key="3">
    <source>
        <dbReference type="ARBA" id="ARBA00022989"/>
    </source>
</evidence>
<dbReference type="GO" id="GO:0001518">
    <property type="term" value="C:voltage-gated sodium channel complex"/>
    <property type="evidence" value="ECO:0007669"/>
    <property type="project" value="TreeGrafter"/>
</dbReference>
<dbReference type="InterPro" id="IPR005821">
    <property type="entry name" value="Ion_trans_dom"/>
</dbReference>
<feature type="transmembrane region" description="Helical" evidence="6">
    <location>
        <begin position="222"/>
        <end position="246"/>
    </location>
</feature>
<dbReference type="Pfam" id="PF00520">
    <property type="entry name" value="Ion_trans"/>
    <property type="match status" value="1"/>
</dbReference>
<dbReference type="GO" id="GO:0005248">
    <property type="term" value="F:voltage-gated sodium channel activity"/>
    <property type="evidence" value="ECO:0007669"/>
    <property type="project" value="TreeGrafter"/>
</dbReference>
<feature type="transmembrane region" description="Helical" evidence="6">
    <location>
        <begin position="158"/>
        <end position="180"/>
    </location>
</feature>
<evidence type="ECO:0000256" key="4">
    <source>
        <dbReference type="ARBA" id="ARBA00023136"/>
    </source>
</evidence>